<comment type="caution">
    <text evidence="1">The sequence shown here is derived from an EMBL/GenBank/DDBJ whole genome shotgun (WGS) entry which is preliminary data.</text>
</comment>
<dbReference type="InterPro" id="IPR014998">
    <property type="entry name" value="DUF1848"/>
</dbReference>
<sequence length="309" mass="36295">MILSASRRTDIPAFYPEWFMNRMREGYVLVRNPMNYNQISKIILSPDIIDSIVFWTKDPQNMMPYLPKLDEMGYQYYFQFTLTPYQNDIERNLRDKTEIEDTFLKLSDQIGKERMVWRYDPIILNHQLTIHYHIEQFQRLCNKLHNYVDSVIISFVDLYSKVRTDLIRTVQREEIEELCTVIVSIAKDHGLIVKACSEKMDLSSYGIEKASCIDKNLLENLCGSRLDIYKDNNQRKDCGCIESIDIGAYNTCLNGCIYCYANFGQDSIQRNIEKHNKNGEFLIGSLSDGEKIKERSFKSNKNGQLFLWT</sequence>
<evidence type="ECO:0000313" key="1">
    <source>
        <dbReference type="EMBL" id="ROR27435.1"/>
    </source>
</evidence>
<dbReference type="EMBL" id="RJVG01000006">
    <property type="protein sequence ID" value="ROR27435.1"/>
    <property type="molecule type" value="Genomic_DNA"/>
</dbReference>
<gene>
    <name evidence="1" type="ORF">EDD66_106132</name>
</gene>
<dbReference type="OrthoDB" id="9771212at2"/>
<organism evidence="1 2">
    <name type="scientific">Mobilisporobacter senegalensis</name>
    <dbReference type="NCBI Taxonomy" id="1329262"/>
    <lineage>
        <taxon>Bacteria</taxon>
        <taxon>Bacillati</taxon>
        <taxon>Bacillota</taxon>
        <taxon>Clostridia</taxon>
        <taxon>Lachnospirales</taxon>
        <taxon>Lachnospiraceae</taxon>
        <taxon>Mobilisporobacter</taxon>
    </lineage>
</organism>
<dbReference type="Proteomes" id="UP000273083">
    <property type="component" value="Unassembled WGS sequence"/>
</dbReference>
<reference evidence="1 2" key="1">
    <citation type="submission" date="2018-11" db="EMBL/GenBank/DDBJ databases">
        <title>Genomic Encyclopedia of Type Strains, Phase IV (KMG-IV): sequencing the most valuable type-strain genomes for metagenomic binning, comparative biology and taxonomic classification.</title>
        <authorList>
            <person name="Goeker M."/>
        </authorList>
    </citation>
    <scope>NUCLEOTIDE SEQUENCE [LARGE SCALE GENOMIC DNA]</scope>
    <source>
        <strain evidence="1 2">DSM 26537</strain>
    </source>
</reference>
<accession>A0A3N1XL47</accession>
<dbReference type="Pfam" id="PF08902">
    <property type="entry name" value="DUF1848"/>
    <property type="match status" value="1"/>
</dbReference>
<dbReference type="AlphaFoldDB" id="A0A3N1XL47"/>
<dbReference type="RefSeq" id="WP_123609681.1">
    <property type="nucleotide sequence ID" value="NZ_RJVG01000006.1"/>
</dbReference>
<proteinExistence type="predicted"/>
<evidence type="ECO:0000313" key="2">
    <source>
        <dbReference type="Proteomes" id="UP000273083"/>
    </source>
</evidence>
<name>A0A3N1XL47_9FIRM</name>
<keyword evidence="2" id="KW-1185">Reference proteome</keyword>
<protein>
    <submittedName>
        <fullName evidence="1">Uncharacterized protein DUF1848</fullName>
    </submittedName>
</protein>